<keyword evidence="1" id="KW-1133">Transmembrane helix</keyword>
<feature type="transmembrane region" description="Helical" evidence="1">
    <location>
        <begin position="136"/>
        <end position="157"/>
    </location>
</feature>
<organism evidence="4 5">
    <name type="scientific">Caenorhabditis auriculariae</name>
    <dbReference type="NCBI Taxonomy" id="2777116"/>
    <lineage>
        <taxon>Eukaryota</taxon>
        <taxon>Metazoa</taxon>
        <taxon>Ecdysozoa</taxon>
        <taxon>Nematoda</taxon>
        <taxon>Chromadorea</taxon>
        <taxon>Rhabditida</taxon>
        <taxon>Rhabditina</taxon>
        <taxon>Rhabditomorpha</taxon>
        <taxon>Rhabditoidea</taxon>
        <taxon>Rhabditidae</taxon>
        <taxon>Peloderinae</taxon>
        <taxon>Caenorhabditis</taxon>
    </lineage>
</organism>
<evidence type="ECO:0000313" key="4">
    <source>
        <dbReference type="EMBL" id="CAD6193367.1"/>
    </source>
</evidence>
<dbReference type="SMART" id="SM00156">
    <property type="entry name" value="PP2Ac"/>
    <property type="match status" value="1"/>
</dbReference>
<keyword evidence="2" id="KW-0732">Signal</keyword>
<dbReference type="Pfam" id="PF00149">
    <property type="entry name" value="Metallophos"/>
    <property type="match status" value="1"/>
</dbReference>
<evidence type="ECO:0000256" key="2">
    <source>
        <dbReference type="SAM" id="SignalP"/>
    </source>
</evidence>
<keyword evidence="1" id="KW-0472">Membrane</keyword>
<dbReference type="OrthoDB" id="5826368at2759"/>
<dbReference type="PANTHER" id="PTHR11668">
    <property type="entry name" value="SERINE/THREONINE PROTEIN PHOSPHATASE"/>
    <property type="match status" value="1"/>
</dbReference>
<dbReference type="GO" id="GO:0004722">
    <property type="term" value="F:protein serine/threonine phosphatase activity"/>
    <property type="evidence" value="ECO:0007669"/>
    <property type="project" value="TreeGrafter"/>
</dbReference>
<dbReference type="InterPro" id="IPR006186">
    <property type="entry name" value="Ser/Thr-sp_prot-phosphatase"/>
</dbReference>
<dbReference type="AlphaFoldDB" id="A0A8S1HDR9"/>
<feature type="domain" description="Serine/threonine specific protein phosphatases" evidence="3">
    <location>
        <begin position="274"/>
        <end position="553"/>
    </location>
</feature>
<accession>A0A8S1HDR9</accession>
<name>A0A8S1HDR9_9PELO</name>
<dbReference type="GO" id="GO:0005737">
    <property type="term" value="C:cytoplasm"/>
    <property type="evidence" value="ECO:0007669"/>
    <property type="project" value="TreeGrafter"/>
</dbReference>
<dbReference type="PRINTS" id="PR00114">
    <property type="entry name" value="STPHPHTASE"/>
</dbReference>
<evidence type="ECO:0000259" key="3">
    <source>
        <dbReference type="SMART" id="SM00156"/>
    </source>
</evidence>
<protein>
    <recommendedName>
        <fullName evidence="3">Serine/threonine specific protein phosphatases domain-containing protein</fullName>
    </recommendedName>
</protein>
<sequence>MALFFLLAFAFHWSSSQAYSQQKVITELTCATGNVDGKFIETRKDQITTKYACVYKQSMTGALKGKKRDIPSWRMHYDMVPLAELPPECQHENHFFPFLSDRSSLYCCHENYCNFISDPLEFLIRHENVAISFHSYSYYVAVMAIAITIYPIFMLLFEKRERDAWKSAELDHVLNLSEFPENHITFKEHPIQYAVSPRFDSVKNFNRALRNLIKPELYENEDSSRPESDLCVMESINAFQQDDIVCKKVFRSDGSKFIDLARRLIEQGPYEFDFDPVEVGELFDIARDVLMDEPPLLEISNDVYIYGSVQGNYADLLRFFQLNGYPPESKMLFLGGYTSEGAPHSLETIVLLVALKLMLPSHVYLLRGATEVHPVNIGERFQLRVRRYLCQVIDETCAALPYAAIVGERILCTHGGIPSKPVSLAKLRSLSRSLEPIVRGSLQAELIFGVPSRNCSGPIPGIRGRHFNLNSERDFSVLESISCDFFICGRNPLPKGFYFFGTRAMALWSAITVNKYAEEDGAQKTIWDDYTSAACLHVHENLNIHIIRLVKYIKGKSKQLPLVHPSMIACRKRRRAVTSERPRRKASRSEKIVNFPSSKVPLGVDSLLIGIIFLTVVFASPEAPVVGFVRRLKPSEALNGVINRRNLELDFGYKINSSVVDGKMSKGEVERKLNEVVAVLESIATP</sequence>
<keyword evidence="5" id="KW-1185">Reference proteome</keyword>
<dbReference type="Gene3D" id="3.60.21.10">
    <property type="match status" value="1"/>
</dbReference>
<evidence type="ECO:0000256" key="1">
    <source>
        <dbReference type="SAM" id="Phobius"/>
    </source>
</evidence>
<dbReference type="GO" id="GO:0005634">
    <property type="term" value="C:nucleus"/>
    <property type="evidence" value="ECO:0007669"/>
    <property type="project" value="TreeGrafter"/>
</dbReference>
<feature type="signal peptide" evidence="2">
    <location>
        <begin position="1"/>
        <end position="18"/>
    </location>
</feature>
<dbReference type="EMBL" id="CAJGYM010000035">
    <property type="protein sequence ID" value="CAD6193367.1"/>
    <property type="molecule type" value="Genomic_DNA"/>
</dbReference>
<dbReference type="Proteomes" id="UP000835052">
    <property type="component" value="Unassembled WGS sequence"/>
</dbReference>
<dbReference type="InterPro" id="IPR004843">
    <property type="entry name" value="Calcineurin-like_PHP"/>
</dbReference>
<proteinExistence type="predicted"/>
<gene>
    <name evidence="4" type="ORF">CAUJ_LOCUS9286</name>
</gene>
<evidence type="ECO:0000313" key="5">
    <source>
        <dbReference type="Proteomes" id="UP000835052"/>
    </source>
</evidence>
<reference evidence="4" key="1">
    <citation type="submission" date="2020-10" db="EMBL/GenBank/DDBJ databases">
        <authorList>
            <person name="Kikuchi T."/>
        </authorList>
    </citation>
    <scope>NUCLEOTIDE SEQUENCE</scope>
    <source>
        <strain evidence="4">NKZ352</strain>
    </source>
</reference>
<keyword evidence="1" id="KW-0812">Transmembrane</keyword>
<dbReference type="InterPro" id="IPR050341">
    <property type="entry name" value="PP1_catalytic_subunit"/>
</dbReference>
<dbReference type="InterPro" id="IPR029052">
    <property type="entry name" value="Metallo-depent_PP-like"/>
</dbReference>
<comment type="caution">
    <text evidence="4">The sequence shown here is derived from an EMBL/GenBank/DDBJ whole genome shotgun (WGS) entry which is preliminary data.</text>
</comment>
<dbReference type="SUPFAM" id="SSF56300">
    <property type="entry name" value="Metallo-dependent phosphatases"/>
    <property type="match status" value="1"/>
</dbReference>
<dbReference type="PANTHER" id="PTHR11668:SF290">
    <property type="entry name" value="SERINE_THREONINE SPECIFIC PROTEIN PHOSPHATASES DOMAIN-CONTAINING PROTEIN"/>
    <property type="match status" value="1"/>
</dbReference>
<feature type="chain" id="PRO_5035770917" description="Serine/threonine specific protein phosphatases domain-containing protein" evidence="2">
    <location>
        <begin position="19"/>
        <end position="686"/>
    </location>
</feature>